<dbReference type="EMBL" id="JARKNE010000008">
    <property type="protein sequence ID" value="KAK5812043.1"/>
    <property type="molecule type" value="Genomic_DNA"/>
</dbReference>
<keyword evidence="3" id="KW-1185">Reference proteome</keyword>
<evidence type="ECO:0000313" key="3">
    <source>
        <dbReference type="Proteomes" id="UP001358586"/>
    </source>
</evidence>
<dbReference type="PANTHER" id="PTHR31458:SF2">
    <property type="entry name" value="POLYGALACTURONASE 1 BETA-LIKE PROTEIN 2"/>
    <property type="match status" value="1"/>
</dbReference>
<accession>A0ABR0P0K6</accession>
<dbReference type="InterPro" id="IPR051897">
    <property type="entry name" value="PG-associated_BURP"/>
</dbReference>
<proteinExistence type="predicted"/>
<sequence>MALESAFEGTTKDSFIEFGELKEMCEDVIILIKSSRWRLLKNQLSYFLHDWAFHNGKCFPHISSIIHVHAVHRNANAGNGQSFSNYGKNGNDIPNDLNSYRKAAYVEGSSFSSYEEPANGSYGDGNKAAVNSFASYRDQSNVGDNSFQSYTKNSNGEKVDFSNYGQSFNEGAVGQPIGFKIYGRNNTFKDYSKKDIVFGRYNYGSSSETAQVKASGSVVNKWVEPGKFFREKLLKRGTVMPMLEIRDKMPSASERGARRDQAVCGVGGGHDRFRQLGSGAERRGWFDGEREGVKAEHKDRKR</sequence>
<dbReference type="Proteomes" id="UP001358586">
    <property type="component" value="Chromosome 8"/>
</dbReference>
<evidence type="ECO:0000256" key="1">
    <source>
        <dbReference type="SAM" id="MobiDB-lite"/>
    </source>
</evidence>
<evidence type="ECO:0000313" key="2">
    <source>
        <dbReference type="EMBL" id="KAK5812043.1"/>
    </source>
</evidence>
<comment type="caution">
    <text evidence="2">The sequence shown here is derived from an EMBL/GenBank/DDBJ whole genome shotgun (WGS) entry which is preliminary data.</text>
</comment>
<name>A0ABR0P0K6_GOSAR</name>
<organism evidence="2 3">
    <name type="scientific">Gossypium arboreum</name>
    <name type="common">Tree cotton</name>
    <name type="synonym">Gossypium nanking</name>
    <dbReference type="NCBI Taxonomy" id="29729"/>
    <lineage>
        <taxon>Eukaryota</taxon>
        <taxon>Viridiplantae</taxon>
        <taxon>Streptophyta</taxon>
        <taxon>Embryophyta</taxon>
        <taxon>Tracheophyta</taxon>
        <taxon>Spermatophyta</taxon>
        <taxon>Magnoliopsida</taxon>
        <taxon>eudicotyledons</taxon>
        <taxon>Gunneridae</taxon>
        <taxon>Pentapetalae</taxon>
        <taxon>rosids</taxon>
        <taxon>malvids</taxon>
        <taxon>Malvales</taxon>
        <taxon>Malvaceae</taxon>
        <taxon>Malvoideae</taxon>
        <taxon>Gossypium</taxon>
    </lineage>
</organism>
<protein>
    <submittedName>
        <fullName evidence="2">Uncharacterized protein</fullName>
    </submittedName>
</protein>
<dbReference type="PANTHER" id="PTHR31458">
    <property type="entry name" value="POLYGALACTURONASE 1 BETA-LIKE PROTEIN 2"/>
    <property type="match status" value="1"/>
</dbReference>
<feature type="region of interest" description="Disordered" evidence="1">
    <location>
        <begin position="250"/>
        <end position="276"/>
    </location>
</feature>
<reference evidence="2 3" key="1">
    <citation type="submission" date="2023-03" db="EMBL/GenBank/DDBJ databases">
        <title>WGS of Gossypium arboreum.</title>
        <authorList>
            <person name="Yu D."/>
        </authorList>
    </citation>
    <scope>NUCLEOTIDE SEQUENCE [LARGE SCALE GENOMIC DNA]</scope>
    <source>
        <tissue evidence="2">Leaf</tissue>
    </source>
</reference>
<gene>
    <name evidence="2" type="ORF">PVK06_027438</name>
</gene>
<feature type="compositionally biased region" description="Basic and acidic residues" evidence="1">
    <location>
        <begin position="250"/>
        <end position="261"/>
    </location>
</feature>